<gene>
    <name evidence="4" type="primary">eryCIII</name>
    <name evidence="4" type="ORF">BFLFYP10_03845</name>
    <name evidence="2" type="ORF">ERS852461_01087</name>
    <name evidence="3" type="ORF">NXY30_23935</name>
</gene>
<dbReference type="AlphaFoldDB" id="A0A174HSR0"/>
<dbReference type="Pfam" id="PF06722">
    <property type="entry name" value="EryCIII-like_C"/>
    <property type="match status" value="1"/>
</dbReference>
<evidence type="ECO:0000313" key="6">
    <source>
        <dbReference type="Proteomes" id="UP001060104"/>
    </source>
</evidence>
<feature type="domain" description="Erythromycin biosynthesis protein CIII-like C-terminal" evidence="1">
    <location>
        <begin position="30"/>
        <end position="127"/>
    </location>
</feature>
<dbReference type="PANTHER" id="PTHR48050">
    <property type="entry name" value="STEROL 3-BETA-GLUCOSYLTRANSFERASE"/>
    <property type="match status" value="1"/>
</dbReference>
<evidence type="ECO:0000259" key="1">
    <source>
        <dbReference type="Pfam" id="PF06722"/>
    </source>
</evidence>
<reference evidence="4" key="2">
    <citation type="submission" date="2019-11" db="EMBL/GenBank/DDBJ databases">
        <authorList>
            <person name="Feng L."/>
        </authorList>
    </citation>
    <scope>NUCLEOTIDE SEQUENCE</scope>
    <source>
        <strain evidence="4">BfaecisLFYP10</strain>
    </source>
</reference>
<protein>
    <submittedName>
        <fullName evidence="4">Desosaminyl transferase EryCIII</fullName>
        <ecNumber evidence="4">2.4.1.278</ecNumber>
    </submittedName>
    <submittedName>
        <fullName evidence="2">Glycosyl transferases, related to UDP-glucuronosyltransferase</fullName>
    </submittedName>
</protein>
<organism evidence="2 5">
    <name type="scientific">Bacteroides faecis</name>
    <dbReference type="NCBI Taxonomy" id="674529"/>
    <lineage>
        <taxon>Bacteria</taxon>
        <taxon>Pseudomonadati</taxon>
        <taxon>Bacteroidota</taxon>
        <taxon>Bacteroidia</taxon>
        <taxon>Bacteroidales</taxon>
        <taxon>Bacteroidaceae</taxon>
        <taxon>Bacteroides</taxon>
    </lineage>
</organism>
<dbReference type="Proteomes" id="UP000095606">
    <property type="component" value="Unassembled WGS sequence"/>
</dbReference>
<dbReference type="EC" id="2.4.1.278" evidence="4"/>
<reference evidence="2 5" key="1">
    <citation type="submission" date="2015-09" db="EMBL/GenBank/DDBJ databases">
        <authorList>
            <consortium name="Pathogen Informatics"/>
        </authorList>
    </citation>
    <scope>NUCLEOTIDE SEQUENCE [LARGE SCALE GENOMIC DNA]</scope>
    <source>
        <strain evidence="2 5">2789STDY5834846</strain>
    </source>
</reference>
<evidence type="ECO:0000313" key="2">
    <source>
        <dbReference type="EMBL" id="CUO76596.1"/>
    </source>
</evidence>
<dbReference type="InterPro" id="IPR010610">
    <property type="entry name" value="EryCIII-like_C"/>
</dbReference>
<keyword evidence="2" id="KW-0808">Transferase</keyword>
<sequence length="145" mass="16554">MKTKRTRSSFRSMSSKIHTLANEKDVFLLTHTIPHSLRFPHCDAVMHHGGAGTTHSVARTGKPQVIMPLIIDQPYWTYRVQQLKIGPERIKIGKDSDRELKEKIYDLVANPVYKKNAGELGEKIRSEQSTDNFCDFTESIVSENQ</sequence>
<dbReference type="GO" id="GO:0016757">
    <property type="term" value="F:glycosyltransferase activity"/>
    <property type="evidence" value="ECO:0007669"/>
    <property type="project" value="UniProtKB-KW"/>
</dbReference>
<dbReference type="EMBL" id="CZAE01000003">
    <property type="protein sequence ID" value="CUO76596.1"/>
    <property type="molecule type" value="Genomic_DNA"/>
</dbReference>
<proteinExistence type="predicted"/>
<dbReference type="Gene3D" id="3.40.50.2000">
    <property type="entry name" value="Glycogen Phosphorylase B"/>
    <property type="match status" value="1"/>
</dbReference>
<dbReference type="EMBL" id="CACRSZ010000083">
    <property type="protein sequence ID" value="VYT48803.1"/>
    <property type="molecule type" value="Genomic_DNA"/>
</dbReference>
<dbReference type="Proteomes" id="UP001060104">
    <property type="component" value="Chromosome"/>
</dbReference>
<name>A0A174HSR0_9BACE</name>
<dbReference type="InterPro" id="IPR050426">
    <property type="entry name" value="Glycosyltransferase_28"/>
</dbReference>
<dbReference type="RefSeq" id="WP_224207194.1">
    <property type="nucleotide sequence ID" value="NZ_CABMFH010000015.1"/>
</dbReference>
<evidence type="ECO:0000313" key="5">
    <source>
        <dbReference type="Proteomes" id="UP000095606"/>
    </source>
</evidence>
<accession>A0A6N2X3Z9</accession>
<dbReference type="SUPFAM" id="SSF53756">
    <property type="entry name" value="UDP-Glycosyltransferase/glycogen phosphorylase"/>
    <property type="match status" value="1"/>
</dbReference>
<reference evidence="3" key="3">
    <citation type="submission" date="2022-08" db="EMBL/GenBank/DDBJ databases">
        <title>Genome Sequencing of Bacteroides fragilis Group Isolates with Nanopore Technology.</title>
        <authorList>
            <person name="Tisza M.J."/>
            <person name="Smith D."/>
            <person name="Dekker J.P."/>
        </authorList>
    </citation>
    <scope>NUCLEOTIDE SEQUENCE</scope>
    <source>
        <strain evidence="3">BFG-527</strain>
    </source>
</reference>
<dbReference type="PANTHER" id="PTHR48050:SF13">
    <property type="entry name" value="STEROL 3-BETA-GLUCOSYLTRANSFERASE UGT80A2"/>
    <property type="match status" value="1"/>
</dbReference>
<dbReference type="GeneID" id="69591192"/>
<dbReference type="EMBL" id="CP103141">
    <property type="protein sequence ID" value="UVQ74006.1"/>
    <property type="molecule type" value="Genomic_DNA"/>
</dbReference>
<accession>A0A174HSR0</accession>
<evidence type="ECO:0000313" key="3">
    <source>
        <dbReference type="EMBL" id="UVQ74006.1"/>
    </source>
</evidence>
<keyword evidence="4" id="KW-0328">Glycosyltransferase</keyword>
<evidence type="ECO:0000313" key="4">
    <source>
        <dbReference type="EMBL" id="VYT48803.1"/>
    </source>
</evidence>
<keyword evidence="6" id="KW-1185">Reference proteome</keyword>